<keyword evidence="3" id="KW-1185">Reference proteome</keyword>
<proteinExistence type="predicted"/>
<dbReference type="EMBL" id="CAKMRJ010005634">
    <property type="protein sequence ID" value="CAH1449024.1"/>
    <property type="molecule type" value="Genomic_DNA"/>
</dbReference>
<name>A0AAU9PFR0_9ASTR</name>
<evidence type="ECO:0000313" key="2">
    <source>
        <dbReference type="EMBL" id="CAH1449024.1"/>
    </source>
</evidence>
<evidence type="ECO:0000313" key="3">
    <source>
        <dbReference type="Proteomes" id="UP001157418"/>
    </source>
</evidence>
<evidence type="ECO:0000256" key="1">
    <source>
        <dbReference type="SAM" id="Phobius"/>
    </source>
</evidence>
<feature type="transmembrane region" description="Helical" evidence="1">
    <location>
        <begin position="20"/>
        <end position="40"/>
    </location>
</feature>
<dbReference type="AlphaFoldDB" id="A0AAU9PFR0"/>
<keyword evidence="1" id="KW-1133">Transmembrane helix</keyword>
<dbReference type="Proteomes" id="UP001157418">
    <property type="component" value="Unassembled WGS sequence"/>
</dbReference>
<protein>
    <submittedName>
        <fullName evidence="2">Uncharacterized protein</fullName>
    </submittedName>
</protein>
<gene>
    <name evidence="2" type="ORF">LVIROSA_LOCUS34535</name>
</gene>
<comment type="caution">
    <text evidence="2">The sequence shown here is derived from an EMBL/GenBank/DDBJ whole genome shotgun (WGS) entry which is preliminary data.</text>
</comment>
<organism evidence="2 3">
    <name type="scientific">Lactuca virosa</name>
    <dbReference type="NCBI Taxonomy" id="75947"/>
    <lineage>
        <taxon>Eukaryota</taxon>
        <taxon>Viridiplantae</taxon>
        <taxon>Streptophyta</taxon>
        <taxon>Embryophyta</taxon>
        <taxon>Tracheophyta</taxon>
        <taxon>Spermatophyta</taxon>
        <taxon>Magnoliopsida</taxon>
        <taxon>eudicotyledons</taxon>
        <taxon>Gunneridae</taxon>
        <taxon>Pentapetalae</taxon>
        <taxon>asterids</taxon>
        <taxon>campanulids</taxon>
        <taxon>Asterales</taxon>
        <taxon>Asteraceae</taxon>
        <taxon>Cichorioideae</taxon>
        <taxon>Cichorieae</taxon>
        <taxon>Lactucinae</taxon>
        <taxon>Lactuca</taxon>
    </lineage>
</organism>
<keyword evidence="1" id="KW-0812">Transmembrane</keyword>
<sequence>MGFHFFLSLSMELAVTQNSYYYFIFICFLNLDPFKPLFILPLSSKWDYLILSCSHGWNPWSRKVYKIL</sequence>
<keyword evidence="1" id="KW-0472">Membrane</keyword>
<reference evidence="2 3" key="1">
    <citation type="submission" date="2022-01" db="EMBL/GenBank/DDBJ databases">
        <authorList>
            <person name="Xiong W."/>
            <person name="Schranz E."/>
        </authorList>
    </citation>
    <scope>NUCLEOTIDE SEQUENCE [LARGE SCALE GENOMIC DNA]</scope>
</reference>
<accession>A0AAU9PFR0</accession>